<dbReference type="RefSeq" id="WP_087086498.1">
    <property type="nucleotide sequence ID" value="NZ_FCOF02000004.1"/>
</dbReference>
<dbReference type="Pfam" id="PF00300">
    <property type="entry name" value="His_Phos_1"/>
    <property type="match status" value="1"/>
</dbReference>
<gene>
    <name evidence="1" type="ORF">AWB75_01293</name>
</gene>
<dbReference type="SUPFAM" id="SSF53254">
    <property type="entry name" value="Phosphoglycerate mutase-like"/>
    <property type="match status" value="1"/>
</dbReference>
<evidence type="ECO:0000313" key="2">
    <source>
        <dbReference type="Proteomes" id="UP000054870"/>
    </source>
</evidence>
<organism evidence="1 2">
    <name type="scientific">Caballeronia catudaia</name>
    <dbReference type="NCBI Taxonomy" id="1777136"/>
    <lineage>
        <taxon>Bacteria</taxon>
        <taxon>Pseudomonadati</taxon>
        <taxon>Pseudomonadota</taxon>
        <taxon>Betaproteobacteria</taxon>
        <taxon>Burkholderiales</taxon>
        <taxon>Burkholderiaceae</taxon>
        <taxon>Caballeronia</taxon>
    </lineage>
</organism>
<dbReference type="EMBL" id="FCOF02000004">
    <property type="protein sequence ID" value="SAK49664.1"/>
    <property type="molecule type" value="Genomic_DNA"/>
</dbReference>
<sequence>MELVLLCHAATRAMKAGRFPVGDEPAAHDERARLAPLRARHGTRVIASPARVARQTAEWITEAFEIVPAFDDVDYGRWRGLSLREAGEREPEHVAAWLADPQAHPHGGESIAMLAARVAGGLALIDRLNPRERCIVVTHALVVKVALAHALGLPLQSVYGMDFAPLSSTILKRAFPADAWTA</sequence>
<accession>A0A157ZVU0</accession>
<dbReference type="Proteomes" id="UP000054870">
    <property type="component" value="Unassembled WGS sequence"/>
</dbReference>
<keyword evidence="2" id="KW-1185">Reference proteome</keyword>
<dbReference type="InterPro" id="IPR013078">
    <property type="entry name" value="His_Pase_superF_clade-1"/>
</dbReference>
<protein>
    <submittedName>
        <fullName evidence="1">Phosphoglycerate mutase</fullName>
    </submittedName>
</protein>
<reference evidence="1" key="1">
    <citation type="submission" date="2016-01" db="EMBL/GenBank/DDBJ databases">
        <authorList>
            <person name="Peeters C."/>
        </authorList>
    </citation>
    <scope>NUCLEOTIDE SEQUENCE [LARGE SCALE GENOMIC DNA]</scope>
    <source>
        <strain evidence="1">LMG 29318</strain>
    </source>
</reference>
<dbReference type="SMART" id="SM00855">
    <property type="entry name" value="PGAM"/>
    <property type="match status" value="1"/>
</dbReference>
<comment type="caution">
    <text evidence="1">The sequence shown here is derived from an EMBL/GenBank/DDBJ whole genome shotgun (WGS) entry which is preliminary data.</text>
</comment>
<dbReference type="InterPro" id="IPR029033">
    <property type="entry name" value="His_PPase_superfam"/>
</dbReference>
<name>A0A157ZVU0_9BURK</name>
<proteinExistence type="predicted"/>
<dbReference type="Gene3D" id="3.40.50.1240">
    <property type="entry name" value="Phosphoglycerate mutase-like"/>
    <property type="match status" value="1"/>
</dbReference>
<dbReference type="AlphaFoldDB" id="A0A157ZVU0"/>
<evidence type="ECO:0000313" key="1">
    <source>
        <dbReference type="EMBL" id="SAK49664.1"/>
    </source>
</evidence>
<dbReference type="OrthoDB" id="7502553at2"/>